<dbReference type="EMBL" id="JACXVP010000012">
    <property type="protein sequence ID" value="KAG5572761.1"/>
    <property type="molecule type" value="Genomic_DNA"/>
</dbReference>
<protein>
    <submittedName>
        <fullName evidence="1">Uncharacterized protein</fullName>
    </submittedName>
</protein>
<proteinExistence type="predicted"/>
<gene>
    <name evidence="1" type="ORF">H5410_062527</name>
</gene>
<sequence length="87" mass="10087">MAIDICLDHPSAFGIGKKHIVTLPYEDDFSKKISLPNRPCQDEYGMDPPWITKARGKGSYTFITEPISRDINALIEMKQKHVDYYYY</sequence>
<dbReference type="Proteomes" id="UP000824120">
    <property type="component" value="Chromosome 12"/>
</dbReference>
<organism evidence="1 2">
    <name type="scientific">Solanum commersonii</name>
    <name type="common">Commerson's wild potato</name>
    <name type="synonym">Commerson's nightshade</name>
    <dbReference type="NCBI Taxonomy" id="4109"/>
    <lineage>
        <taxon>Eukaryota</taxon>
        <taxon>Viridiplantae</taxon>
        <taxon>Streptophyta</taxon>
        <taxon>Embryophyta</taxon>
        <taxon>Tracheophyta</taxon>
        <taxon>Spermatophyta</taxon>
        <taxon>Magnoliopsida</taxon>
        <taxon>eudicotyledons</taxon>
        <taxon>Gunneridae</taxon>
        <taxon>Pentapetalae</taxon>
        <taxon>asterids</taxon>
        <taxon>lamiids</taxon>
        <taxon>Solanales</taxon>
        <taxon>Solanaceae</taxon>
        <taxon>Solanoideae</taxon>
        <taxon>Solaneae</taxon>
        <taxon>Solanum</taxon>
    </lineage>
</organism>
<keyword evidence="2" id="KW-1185">Reference proteome</keyword>
<dbReference type="AlphaFoldDB" id="A0A9J5WAX3"/>
<reference evidence="1 2" key="1">
    <citation type="submission" date="2020-09" db="EMBL/GenBank/DDBJ databases">
        <title>De no assembly of potato wild relative species, Solanum commersonii.</title>
        <authorList>
            <person name="Cho K."/>
        </authorList>
    </citation>
    <scope>NUCLEOTIDE SEQUENCE [LARGE SCALE GENOMIC DNA]</scope>
    <source>
        <strain evidence="1">LZ3.2</strain>
        <tissue evidence="1">Leaf</tissue>
    </source>
</reference>
<accession>A0A9J5WAX3</accession>
<name>A0A9J5WAX3_SOLCO</name>
<evidence type="ECO:0000313" key="2">
    <source>
        <dbReference type="Proteomes" id="UP000824120"/>
    </source>
</evidence>
<evidence type="ECO:0000313" key="1">
    <source>
        <dbReference type="EMBL" id="KAG5572761.1"/>
    </source>
</evidence>
<comment type="caution">
    <text evidence="1">The sequence shown here is derived from an EMBL/GenBank/DDBJ whole genome shotgun (WGS) entry which is preliminary data.</text>
</comment>